<evidence type="ECO:0000256" key="4">
    <source>
        <dbReference type="ARBA" id="ARBA00023102"/>
    </source>
</evidence>
<dbReference type="Pfam" id="PF00977">
    <property type="entry name" value="His_biosynth"/>
    <property type="match status" value="1"/>
</dbReference>
<dbReference type="OrthoDB" id="9781903at2"/>
<dbReference type="Gene3D" id="3.20.20.70">
    <property type="entry name" value="Aldolase class I"/>
    <property type="match status" value="1"/>
</dbReference>
<dbReference type="PANTHER" id="PTHR21235:SF2">
    <property type="entry name" value="IMIDAZOLE GLYCEROL PHOSPHATE SYNTHASE HISHF"/>
    <property type="match status" value="1"/>
</dbReference>
<name>A0A1Y5TYY5_9RHOB</name>
<dbReference type="AlphaFoldDB" id="A0A1Y5TYY5"/>
<dbReference type="EMBL" id="FWFO01000010">
    <property type="protein sequence ID" value="SLN74509.1"/>
    <property type="molecule type" value="Genomic_DNA"/>
</dbReference>
<dbReference type="GO" id="GO:0000105">
    <property type="term" value="P:L-histidine biosynthetic process"/>
    <property type="evidence" value="ECO:0007669"/>
    <property type="project" value="UniProtKB-KW"/>
</dbReference>
<protein>
    <recommendedName>
        <fullName evidence="2">Imidazole glycerol phosphate synthase subunit HisF</fullName>
    </recommendedName>
    <alternativeName>
        <fullName evidence="6">IGP synthase subunit HisF</fullName>
    </alternativeName>
    <alternativeName>
        <fullName evidence="7">ImGP synthase subunit HisF</fullName>
    </alternativeName>
</protein>
<keyword evidence="3 8" id="KW-0028">Amino-acid biosynthesis</keyword>
<evidence type="ECO:0000256" key="3">
    <source>
        <dbReference type="ARBA" id="ARBA00022605"/>
    </source>
</evidence>
<dbReference type="InterPro" id="IPR011060">
    <property type="entry name" value="RibuloseP-bd_barrel"/>
</dbReference>
<comment type="similarity">
    <text evidence="1 8">Belongs to the HisA/HisF family.</text>
</comment>
<evidence type="ECO:0000256" key="6">
    <source>
        <dbReference type="ARBA" id="ARBA00031409"/>
    </source>
</evidence>
<keyword evidence="4 8" id="KW-0368">Histidine biosynthesis</keyword>
<evidence type="ECO:0000256" key="1">
    <source>
        <dbReference type="ARBA" id="ARBA00009667"/>
    </source>
</evidence>
<sequence>MTGTALIPTPGRPAQNLRVRVIPMLLIDRNGRLVKTVKFGKRTYIGDPINAVRIFNTKAVDELVLIDIDASADGREPAYDHIAEIASEAFMPVAYGGGLNTMDQIACTIDCGVEKVILSGVLAQGTDLIETAAKRWGGQAVTVCLPVGRNWRGRQQVRLAQGKKPMKDDLDTVVTRVTDAGAGEIIIYAIAHDGTWGGYDTDLCAQVARATSLPVVACGGAGAPEHFRAATDAGCAAVAAGSMFIYRAKGQGVLINYPSKVQLDAYFS</sequence>
<comment type="pathway">
    <text evidence="5">Amino-acid biosynthesis.</text>
</comment>
<evidence type="ECO:0000313" key="10">
    <source>
        <dbReference type="Proteomes" id="UP000193077"/>
    </source>
</evidence>
<dbReference type="SUPFAM" id="SSF51366">
    <property type="entry name" value="Ribulose-phoshate binding barrel"/>
    <property type="match status" value="1"/>
</dbReference>
<evidence type="ECO:0000313" key="9">
    <source>
        <dbReference type="EMBL" id="SLN74509.1"/>
    </source>
</evidence>
<dbReference type="Proteomes" id="UP000193077">
    <property type="component" value="Unassembled WGS sequence"/>
</dbReference>
<evidence type="ECO:0000256" key="8">
    <source>
        <dbReference type="RuleBase" id="RU003657"/>
    </source>
</evidence>
<evidence type="ECO:0000256" key="2">
    <source>
        <dbReference type="ARBA" id="ARBA00016318"/>
    </source>
</evidence>
<keyword evidence="9" id="KW-0456">Lyase</keyword>
<accession>A0A1Y5TYY5</accession>
<keyword evidence="10" id="KW-1185">Reference proteome</keyword>
<reference evidence="9 10" key="1">
    <citation type="submission" date="2017-03" db="EMBL/GenBank/DDBJ databases">
        <authorList>
            <person name="Afonso C.L."/>
            <person name="Miller P.J."/>
            <person name="Scott M.A."/>
            <person name="Spackman E."/>
            <person name="Goraichik I."/>
            <person name="Dimitrov K.M."/>
            <person name="Suarez D.L."/>
            <person name="Swayne D.E."/>
        </authorList>
    </citation>
    <scope>NUCLEOTIDE SEQUENCE [LARGE SCALE GENOMIC DNA]</scope>
    <source>
        <strain evidence="9 10">CECT 7639</strain>
    </source>
</reference>
<dbReference type="InterPro" id="IPR013785">
    <property type="entry name" value="Aldolase_TIM"/>
</dbReference>
<dbReference type="GO" id="GO:0000107">
    <property type="term" value="F:imidazoleglycerol-phosphate synthase activity"/>
    <property type="evidence" value="ECO:0007669"/>
    <property type="project" value="TreeGrafter"/>
</dbReference>
<dbReference type="PANTHER" id="PTHR21235">
    <property type="entry name" value="IMIDAZOLE GLYCEROL PHOSPHATE SYNTHASE SUBUNIT HISF/H IGP SYNTHASE SUBUNIT HISF/H"/>
    <property type="match status" value="1"/>
</dbReference>
<dbReference type="InterPro" id="IPR050064">
    <property type="entry name" value="IGPS_HisA/HisF"/>
</dbReference>
<proteinExistence type="inferred from homology"/>
<dbReference type="InterPro" id="IPR006062">
    <property type="entry name" value="His_biosynth"/>
</dbReference>
<gene>
    <name evidence="9" type="primary">hisF_3</name>
    <name evidence="9" type="ORF">TRL7639_04543</name>
</gene>
<organism evidence="9 10">
    <name type="scientific">Falsiruegeria litorea R37</name>
    <dbReference type="NCBI Taxonomy" id="1200284"/>
    <lineage>
        <taxon>Bacteria</taxon>
        <taxon>Pseudomonadati</taxon>
        <taxon>Pseudomonadota</taxon>
        <taxon>Alphaproteobacteria</taxon>
        <taxon>Rhodobacterales</taxon>
        <taxon>Roseobacteraceae</taxon>
        <taxon>Falsiruegeria</taxon>
    </lineage>
</organism>
<evidence type="ECO:0000256" key="5">
    <source>
        <dbReference type="ARBA" id="ARBA00029440"/>
    </source>
</evidence>
<evidence type="ECO:0000256" key="7">
    <source>
        <dbReference type="ARBA" id="ARBA00032401"/>
    </source>
</evidence>
<dbReference type="GO" id="GO:0016829">
    <property type="term" value="F:lyase activity"/>
    <property type="evidence" value="ECO:0007669"/>
    <property type="project" value="UniProtKB-KW"/>
</dbReference>